<proteinExistence type="predicted"/>
<evidence type="ECO:0000259" key="1">
    <source>
        <dbReference type="Pfam" id="PF05368"/>
    </source>
</evidence>
<dbReference type="PANTHER" id="PTHR43162">
    <property type="match status" value="1"/>
</dbReference>
<dbReference type="Gene3D" id="3.90.25.10">
    <property type="entry name" value="UDP-galactose 4-epimerase, domain 1"/>
    <property type="match status" value="1"/>
</dbReference>
<reference evidence="2 3" key="1">
    <citation type="journal article" date="2019" name="Int. J. Syst. Evol. Microbiol.">
        <title>The Global Catalogue of Microorganisms (GCM) 10K type strain sequencing project: providing services to taxonomists for standard genome sequencing and annotation.</title>
        <authorList>
            <consortium name="The Broad Institute Genomics Platform"/>
            <consortium name="The Broad Institute Genome Sequencing Center for Infectious Disease"/>
            <person name="Wu L."/>
            <person name="Ma J."/>
        </authorList>
    </citation>
    <scope>NUCLEOTIDE SEQUENCE [LARGE SCALE GENOMIC DNA]</scope>
    <source>
        <strain evidence="2 3">JCM 3272</strain>
    </source>
</reference>
<evidence type="ECO:0000313" key="2">
    <source>
        <dbReference type="EMBL" id="GAA2389539.1"/>
    </source>
</evidence>
<dbReference type="RefSeq" id="WP_344619905.1">
    <property type="nucleotide sequence ID" value="NZ_BAAARV010000120.1"/>
</dbReference>
<comment type="caution">
    <text evidence="2">The sequence shown here is derived from an EMBL/GenBank/DDBJ whole genome shotgun (WGS) entry which is preliminary data.</text>
</comment>
<evidence type="ECO:0000313" key="3">
    <source>
        <dbReference type="Proteomes" id="UP001501444"/>
    </source>
</evidence>
<dbReference type="PANTHER" id="PTHR43162:SF1">
    <property type="entry name" value="PRESTALK A DIFFERENTIATION PROTEIN A"/>
    <property type="match status" value="1"/>
</dbReference>
<dbReference type="SUPFAM" id="SSF51735">
    <property type="entry name" value="NAD(P)-binding Rossmann-fold domains"/>
    <property type="match status" value="1"/>
</dbReference>
<feature type="domain" description="NmrA-like" evidence="1">
    <location>
        <begin position="2"/>
        <end position="234"/>
    </location>
</feature>
<keyword evidence="3" id="KW-1185">Reference proteome</keyword>
<dbReference type="Pfam" id="PF05368">
    <property type="entry name" value="NmrA"/>
    <property type="match status" value="1"/>
</dbReference>
<dbReference type="InterPro" id="IPR051604">
    <property type="entry name" value="Ergot_Alk_Oxidoreductase"/>
</dbReference>
<sequence>MIVVTGATGNVGRPLVAGLVEAGAEVTAVSRNAPDVVPRGARHVRADLADAGSLVEALDGAKAFYLLVAGAGAHLDGKAIVAAARAAGVRRIVLQSSQAAGTRPDAPSHAPLRALEDVVKDSGMDWTILRPGGFASNAYAWLPSIRAERAAYAPYASVALPMVDPDDIAAVAAAALLDGRHAGQTYVLTGPEATTPPQRAAAIGEAIGAPVRFVEQTPEEARAQMLRFMPAPVADGTLEILGRPTPQERAVSPDVERVLGREPGSFAHWARRNAGLYSAT</sequence>
<dbReference type="EMBL" id="BAAARV010000120">
    <property type="protein sequence ID" value="GAA2389539.1"/>
    <property type="molecule type" value="Genomic_DNA"/>
</dbReference>
<organism evidence="2 3">
    <name type="scientific">Dactylosporangium salmoneum</name>
    <dbReference type="NCBI Taxonomy" id="53361"/>
    <lineage>
        <taxon>Bacteria</taxon>
        <taxon>Bacillati</taxon>
        <taxon>Actinomycetota</taxon>
        <taxon>Actinomycetes</taxon>
        <taxon>Micromonosporales</taxon>
        <taxon>Micromonosporaceae</taxon>
        <taxon>Dactylosporangium</taxon>
    </lineage>
</organism>
<dbReference type="InterPro" id="IPR008030">
    <property type="entry name" value="NmrA-like"/>
</dbReference>
<gene>
    <name evidence="2" type="ORF">GCM10010170_101150</name>
</gene>
<dbReference type="Gene3D" id="3.40.50.720">
    <property type="entry name" value="NAD(P)-binding Rossmann-like Domain"/>
    <property type="match status" value="1"/>
</dbReference>
<dbReference type="Proteomes" id="UP001501444">
    <property type="component" value="Unassembled WGS sequence"/>
</dbReference>
<accession>A0ABN3HWC8</accession>
<name>A0ABN3HWC8_9ACTN</name>
<dbReference type="InterPro" id="IPR036291">
    <property type="entry name" value="NAD(P)-bd_dom_sf"/>
</dbReference>
<protein>
    <submittedName>
        <fullName evidence="2">NAD(P)H-binding protein</fullName>
    </submittedName>
</protein>